<gene>
    <name evidence="3" type="ORF">JXQ802_LOCUS17099</name>
    <name evidence="2" type="ORF">PYM288_LOCUS13680</name>
</gene>
<name>A0A814FFV3_9BILA</name>
<evidence type="ECO:0000313" key="3">
    <source>
        <dbReference type="EMBL" id="CAF1059644.1"/>
    </source>
</evidence>
<dbReference type="Proteomes" id="UP000663870">
    <property type="component" value="Unassembled WGS sequence"/>
</dbReference>
<protein>
    <submittedName>
        <fullName evidence="2">Uncharacterized protein</fullName>
    </submittedName>
</protein>
<evidence type="ECO:0000313" key="5">
    <source>
        <dbReference type="Proteomes" id="UP000663870"/>
    </source>
</evidence>
<dbReference type="EMBL" id="CAJNOL010000427">
    <property type="protein sequence ID" value="CAF1059644.1"/>
    <property type="molecule type" value="Genomic_DNA"/>
</dbReference>
<feature type="region of interest" description="Disordered" evidence="1">
    <location>
        <begin position="21"/>
        <end position="87"/>
    </location>
</feature>
<sequence>MNPLHMHDIIDQMKRAIPYPLEIDDHHYGSDPITHKKNKDEHTDETTDNMAQVQSTSTTSPSTSNNTQTKMNDTTEQQSESLIKQEK</sequence>
<dbReference type="AlphaFoldDB" id="A0A814FFV3"/>
<evidence type="ECO:0000313" key="2">
    <source>
        <dbReference type="EMBL" id="CAF0982295.1"/>
    </source>
</evidence>
<evidence type="ECO:0000313" key="4">
    <source>
        <dbReference type="Proteomes" id="UP000663854"/>
    </source>
</evidence>
<accession>A0A814FFV3</accession>
<feature type="compositionally biased region" description="Low complexity" evidence="1">
    <location>
        <begin position="54"/>
        <end position="69"/>
    </location>
</feature>
<organism evidence="2 4">
    <name type="scientific">Rotaria sordida</name>
    <dbReference type="NCBI Taxonomy" id="392033"/>
    <lineage>
        <taxon>Eukaryota</taxon>
        <taxon>Metazoa</taxon>
        <taxon>Spiralia</taxon>
        <taxon>Gnathifera</taxon>
        <taxon>Rotifera</taxon>
        <taxon>Eurotatoria</taxon>
        <taxon>Bdelloidea</taxon>
        <taxon>Philodinida</taxon>
        <taxon>Philodinidae</taxon>
        <taxon>Rotaria</taxon>
    </lineage>
</organism>
<feature type="compositionally biased region" description="Polar residues" evidence="1">
    <location>
        <begin position="70"/>
        <end position="87"/>
    </location>
</feature>
<evidence type="ECO:0000256" key="1">
    <source>
        <dbReference type="SAM" id="MobiDB-lite"/>
    </source>
</evidence>
<dbReference type="Proteomes" id="UP000663854">
    <property type="component" value="Unassembled WGS sequence"/>
</dbReference>
<dbReference type="EMBL" id="CAJNOH010000281">
    <property type="protein sequence ID" value="CAF0982295.1"/>
    <property type="molecule type" value="Genomic_DNA"/>
</dbReference>
<comment type="caution">
    <text evidence="2">The sequence shown here is derived from an EMBL/GenBank/DDBJ whole genome shotgun (WGS) entry which is preliminary data.</text>
</comment>
<keyword evidence="5" id="KW-1185">Reference proteome</keyword>
<proteinExistence type="predicted"/>
<reference evidence="2" key="1">
    <citation type="submission" date="2021-02" db="EMBL/GenBank/DDBJ databases">
        <authorList>
            <person name="Nowell W R."/>
        </authorList>
    </citation>
    <scope>NUCLEOTIDE SEQUENCE</scope>
</reference>